<dbReference type="Gene3D" id="3.40.390.70">
    <property type="match status" value="1"/>
</dbReference>
<dbReference type="PROSITE" id="PS51257">
    <property type="entry name" value="PROKAR_LIPOPROTEIN"/>
    <property type="match status" value="1"/>
</dbReference>
<proteinExistence type="predicted"/>
<organism evidence="2 3">
    <name type="scientific">Chitinophaga pollutisoli</name>
    <dbReference type="NCBI Taxonomy" id="3133966"/>
    <lineage>
        <taxon>Bacteria</taxon>
        <taxon>Pseudomonadati</taxon>
        <taxon>Bacteroidota</taxon>
        <taxon>Chitinophagia</taxon>
        <taxon>Chitinophagales</taxon>
        <taxon>Chitinophagaceae</taxon>
        <taxon>Chitinophaga</taxon>
    </lineage>
</organism>
<dbReference type="Proteomes" id="UP001485459">
    <property type="component" value="Chromosome"/>
</dbReference>
<keyword evidence="1" id="KW-0732">Signal</keyword>
<keyword evidence="3" id="KW-1185">Reference proteome</keyword>
<accession>A0ABZ2YUN2</accession>
<sequence>MQHIFYRLIAPACIALSLLAACRKEAQLNPPLLPDAYQLPQGNQPIDDSIVNFKNKYGTYFLYKFTYSDFAYAPTGMLADTAAEGDPAYLKAAYDFFRLHCLAYYPEEFRKQTLPFRIYLSAAVGAKGPGGTIIVNKGFSCAARMLAIGWANAQLEGLPAADKKKTIAAMHRYYFHRALLGGSLPVPNDFLALMPSTTASMTEANKYLRGMLEVQNIAKADPLWDLATYVEAVTGKTTEELEATILSPQVDKNGLVRKKYNIVLKHFRDEHQIDLAAIGNLP</sequence>
<evidence type="ECO:0000313" key="2">
    <source>
        <dbReference type="EMBL" id="WZN43270.1"/>
    </source>
</evidence>
<evidence type="ECO:0000313" key="3">
    <source>
        <dbReference type="Proteomes" id="UP001485459"/>
    </source>
</evidence>
<protein>
    <submittedName>
        <fullName evidence="2">Uncharacterized protein</fullName>
    </submittedName>
</protein>
<feature type="signal peptide" evidence="1">
    <location>
        <begin position="1"/>
        <end position="20"/>
    </location>
</feature>
<gene>
    <name evidence="2" type="ORF">WJU16_09525</name>
</gene>
<feature type="chain" id="PRO_5045113400" evidence="1">
    <location>
        <begin position="21"/>
        <end position="282"/>
    </location>
</feature>
<dbReference type="EMBL" id="CP149822">
    <property type="protein sequence ID" value="WZN43270.1"/>
    <property type="molecule type" value="Genomic_DNA"/>
</dbReference>
<dbReference type="RefSeq" id="WP_341838087.1">
    <property type="nucleotide sequence ID" value="NZ_CP149822.1"/>
</dbReference>
<reference evidence="3" key="1">
    <citation type="submission" date="2024-03" db="EMBL/GenBank/DDBJ databases">
        <title>Chitinophaga horti sp. nov., isolated from garden soil.</title>
        <authorList>
            <person name="Lee D.S."/>
            <person name="Han D.M."/>
            <person name="Baek J.H."/>
            <person name="Choi D.G."/>
            <person name="Jeon J.H."/>
            <person name="Jeon C.O."/>
        </authorList>
    </citation>
    <scope>NUCLEOTIDE SEQUENCE [LARGE SCALE GENOMIC DNA]</scope>
    <source>
        <strain evidence="3">GPA1</strain>
    </source>
</reference>
<name>A0ABZ2YUN2_9BACT</name>
<evidence type="ECO:0000256" key="1">
    <source>
        <dbReference type="SAM" id="SignalP"/>
    </source>
</evidence>